<dbReference type="PANTHER" id="PTHR30024:SF47">
    <property type="entry name" value="TAURINE-BINDING PERIPLASMIC PROTEIN"/>
    <property type="match status" value="1"/>
</dbReference>
<evidence type="ECO:0000313" key="7">
    <source>
        <dbReference type="Proteomes" id="UP000230161"/>
    </source>
</evidence>
<dbReference type="Gene3D" id="3.40.190.10">
    <property type="entry name" value="Periplasmic binding protein-like II"/>
    <property type="match status" value="2"/>
</dbReference>
<protein>
    <submittedName>
        <fullName evidence="6">ABC-type nitrate/sulfonate/bicarbonate transport system substrate-binding protein</fullName>
    </submittedName>
</protein>
<dbReference type="PROSITE" id="PS51257">
    <property type="entry name" value="PROKAR_LIPOPROTEIN"/>
    <property type="match status" value="1"/>
</dbReference>
<comment type="caution">
    <text evidence="6">The sequence shown here is derived from an EMBL/GenBank/DDBJ whole genome shotgun (WGS) entry which is preliminary data.</text>
</comment>
<feature type="signal peptide" evidence="4">
    <location>
        <begin position="1"/>
        <end position="30"/>
    </location>
</feature>
<gene>
    <name evidence="6" type="ORF">CLV54_3257</name>
</gene>
<evidence type="ECO:0000256" key="4">
    <source>
        <dbReference type="SAM" id="SignalP"/>
    </source>
</evidence>
<dbReference type="Proteomes" id="UP000230161">
    <property type="component" value="Unassembled WGS sequence"/>
</dbReference>
<feature type="chain" id="PRO_5014702429" evidence="4">
    <location>
        <begin position="31"/>
        <end position="345"/>
    </location>
</feature>
<dbReference type="SUPFAM" id="SSF53850">
    <property type="entry name" value="Periplasmic binding protein-like II"/>
    <property type="match status" value="1"/>
</dbReference>
<organism evidence="6 7">
    <name type="scientific">Compostimonas suwonensis</name>
    <dbReference type="NCBI Taxonomy" id="1048394"/>
    <lineage>
        <taxon>Bacteria</taxon>
        <taxon>Bacillati</taxon>
        <taxon>Actinomycetota</taxon>
        <taxon>Actinomycetes</taxon>
        <taxon>Micrococcales</taxon>
        <taxon>Microbacteriaceae</taxon>
        <taxon>Compostimonas</taxon>
    </lineage>
</organism>
<dbReference type="InterPro" id="IPR015168">
    <property type="entry name" value="SsuA/THI5"/>
</dbReference>
<accession>A0A2M9BBP2</accession>
<dbReference type="Pfam" id="PF09084">
    <property type="entry name" value="NMT1"/>
    <property type="match status" value="1"/>
</dbReference>
<dbReference type="EMBL" id="PGFB01000006">
    <property type="protein sequence ID" value="PJJ55367.1"/>
    <property type="molecule type" value="Genomic_DNA"/>
</dbReference>
<comment type="similarity">
    <text evidence="2">Belongs to the bacterial solute-binding protein SsuA/TauA family.</text>
</comment>
<evidence type="ECO:0000256" key="1">
    <source>
        <dbReference type="ARBA" id="ARBA00004418"/>
    </source>
</evidence>
<evidence type="ECO:0000256" key="3">
    <source>
        <dbReference type="ARBA" id="ARBA00022729"/>
    </source>
</evidence>
<dbReference type="GO" id="GO:0042597">
    <property type="term" value="C:periplasmic space"/>
    <property type="evidence" value="ECO:0007669"/>
    <property type="project" value="UniProtKB-SubCell"/>
</dbReference>
<proteinExistence type="inferred from homology"/>
<name>A0A2M9BBP2_9MICO</name>
<sequence>MKVHGGAFTRRRTRLAAASTSLVLAVGGLAACSSPGDGGGGGSTDGGLQTVTVLESSPGFFDLPIHVAMDDFDEQFGLNIDLTQVQGGGAAGQQFQGGTGDIAVTAADIPLRIQMQDSIPGGISIIGSNQFTMLYVMVAPADSDIDSMDDLVGKKVGITGPKSSSELVTRWAMSTKFGMNPEDTEFVALGSVPTILEGIRNGSVDAGILFSPALEQGLGDGSVKVVFDFRDFPNGQNVFYARNNDIEKDGSKFSSYMKAYTAAVEKMESDPDYAFAAAKKYYGTGLSDDVLHQILDFYLEKEWSETEFTQASYDASKDMLLNSSSGFEEATFPSYEEITKGAPTS</sequence>
<dbReference type="PANTHER" id="PTHR30024">
    <property type="entry name" value="ALIPHATIC SULFONATES-BINDING PROTEIN-RELATED"/>
    <property type="match status" value="1"/>
</dbReference>
<dbReference type="AlphaFoldDB" id="A0A2M9BBP2"/>
<reference evidence="6 7" key="1">
    <citation type="submission" date="2017-11" db="EMBL/GenBank/DDBJ databases">
        <title>Genomic Encyclopedia of Archaeal and Bacterial Type Strains, Phase II (KMG-II): From Individual Species to Whole Genera.</title>
        <authorList>
            <person name="Goeker M."/>
        </authorList>
    </citation>
    <scope>NUCLEOTIDE SEQUENCE [LARGE SCALE GENOMIC DNA]</scope>
    <source>
        <strain evidence="6 7">DSM 25625</strain>
    </source>
</reference>
<evidence type="ECO:0000313" key="6">
    <source>
        <dbReference type="EMBL" id="PJJ55367.1"/>
    </source>
</evidence>
<keyword evidence="3 4" id="KW-0732">Signal</keyword>
<feature type="domain" description="SsuA/THI5-like" evidence="5">
    <location>
        <begin position="75"/>
        <end position="274"/>
    </location>
</feature>
<comment type="subcellular location">
    <subcellularLocation>
        <location evidence="1">Periplasm</location>
    </subcellularLocation>
</comment>
<keyword evidence="7" id="KW-1185">Reference proteome</keyword>
<evidence type="ECO:0000256" key="2">
    <source>
        <dbReference type="ARBA" id="ARBA00010742"/>
    </source>
</evidence>
<evidence type="ECO:0000259" key="5">
    <source>
        <dbReference type="Pfam" id="PF09084"/>
    </source>
</evidence>